<dbReference type="STRING" id="1390249.BHU72_05155"/>
<dbReference type="Pfam" id="PF13692">
    <property type="entry name" value="Glyco_trans_1_4"/>
    <property type="match status" value="1"/>
</dbReference>
<dbReference type="SUPFAM" id="SSF53756">
    <property type="entry name" value="UDP-Glycosyltransferase/glycogen phosphorylase"/>
    <property type="match status" value="1"/>
</dbReference>
<dbReference type="OrthoDB" id="9804196at2"/>
<dbReference type="AlphaFoldDB" id="A0A1E5L5R3"/>
<dbReference type="InterPro" id="IPR028098">
    <property type="entry name" value="Glyco_trans_4-like_N"/>
</dbReference>
<dbReference type="Gene3D" id="3.40.50.2000">
    <property type="entry name" value="Glycogen Phosphorylase B"/>
    <property type="match status" value="2"/>
</dbReference>
<dbReference type="Pfam" id="PF13439">
    <property type="entry name" value="Glyco_transf_4"/>
    <property type="match status" value="1"/>
</dbReference>
<keyword evidence="3" id="KW-1185">Reference proteome</keyword>
<evidence type="ECO:0000313" key="2">
    <source>
        <dbReference type="EMBL" id="OEH85475.1"/>
    </source>
</evidence>
<sequence>MTEKKRCKVLHVIGGGEFGGAEQYLINVAKQMKDTDYEIHLACFYDREFARKLRSADIPVHVILPSNRIDFSLAHKIADLIRHYQFDILHTHGVRANLFGRLAGKHINKERRRDGQKKLPVLTTIHSELRQDYSHPIAYSIAYSLERMSQNMTDTFIAISNSIRDDILKRNIPSSKIEVIYNGIDFVELYEKAKEESPELDAVMQGIVGRKTGDSLEEHHGSTPPILMGIVGRLQPVKGHRYAILAMPEILRLYPNARLLIVGEGPLQPELQQLARQLQVDHAVHLIGYQANVAPFLSKLDVFLMPSLAEGLGLSLIEAMAFELPVIASGVGGILDVVQEDTGILVPAEDAYALAKATCQLLANLESAKLMAVRGKEDVQKRFHTDRMISQMVKVYNEQ</sequence>
<dbReference type="PANTHER" id="PTHR12526:SF630">
    <property type="entry name" value="GLYCOSYLTRANSFERASE"/>
    <property type="match status" value="1"/>
</dbReference>
<name>A0A1E5L5R3_9FIRM</name>
<dbReference type="EMBL" id="MJAT01000022">
    <property type="protein sequence ID" value="OEH85475.1"/>
    <property type="molecule type" value="Genomic_DNA"/>
</dbReference>
<evidence type="ECO:0000259" key="1">
    <source>
        <dbReference type="Pfam" id="PF13439"/>
    </source>
</evidence>
<dbReference type="PANTHER" id="PTHR12526">
    <property type="entry name" value="GLYCOSYLTRANSFERASE"/>
    <property type="match status" value="1"/>
</dbReference>
<feature type="domain" description="Glycosyltransferase subfamily 4-like N-terminal" evidence="1">
    <location>
        <begin position="18"/>
        <end position="185"/>
    </location>
</feature>
<comment type="caution">
    <text evidence="2">The sequence shown here is derived from an EMBL/GenBank/DDBJ whole genome shotgun (WGS) entry which is preliminary data.</text>
</comment>
<proteinExistence type="predicted"/>
<organism evidence="2 3">
    <name type="scientific">Desulfuribacillus stibiiarsenatis</name>
    <dbReference type="NCBI Taxonomy" id="1390249"/>
    <lineage>
        <taxon>Bacteria</taxon>
        <taxon>Bacillati</taxon>
        <taxon>Bacillota</taxon>
        <taxon>Desulfuribacillia</taxon>
        <taxon>Desulfuribacillales</taxon>
        <taxon>Desulfuribacillaceae</taxon>
        <taxon>Desulfuribacillus</taxon>
    </lineage>
</organism>
<gene>
    <name evidence="2" type="ORF">BHU72_05155</name>
</gene>
<accession>A0A1E5L5R3</accession>
<dbReference type="RefSeq" id="WP_069702302.1">
    <property type="nucleotide sequence ID" value="NZ_MJAT01000022.1"/>
</dbReference>
<evidence type="ECO:0000313" key="3">
    <source>
        <dbReference type="Proteomes" id="UP000095255"/>
    </source>
</evidence>
<reference evidence="2 3" key="1">
    <citation type="submission" date="2016-09" db="EMBL/GenBank/DDBJ databases">
        <title>Desulfuribacillus arsenicus sp. nov., an obligately anaerobic, dissimilatory arsenic- and antimonate-reducing bacterium isolated from anoxic sediments.</title>
        <authorList>
            <person name="Abin C.A."/>
            <person name="Hollibaugh J.T."/>
        </authorList>
    </citation>
    <scope>NUCLEOTIDE SEQUENCE [LARGE SCALE GENOMIC DNA]</scope>
    <source>
        <strain evidence="2 3">MLFW-2</strain>
    </source>
</reference>
<protein>
    <recommendedName>
        <fullName evidence="1">Glycosyltransferase subfamily 4-like N-terminal domain-containing protein</fullName>
    </recommendedName>
</protein>
<dbReference type="Proteomes" id="UP000095255">
    <property type="component" value="Unassembled WGS sequence"/>
</dbReference>